<name>A0AAI8YSQ2_9PEZI</name>
<evidence type="ECO:0000256" key="5">
    <source>
        <dbReference type="SAM" id="Phobius"/>
    </source>
</evidence>
<evidence type="ECO:0000313" key="7">
    <source>
        <dbReference type="Proteomes" id="UP001296104"/>
    </source>
</evidence>
<keyword evidence="7" id="KW-1185">Reference proteome</keyword>
<keyword evidence="2 5" id="KW-0812">Transmembrane</keyword>
<feature type="transmembrane region" description="Helical" evidence="5">
    <location>
        <begin position="102"/>
        <end position="123"/>
    </location>
</feature>
<dbReference type="GO" id="GO:0016020">
    <property type="term" value="C:membrane"/>
    <property type="evidence" value="ECO:0007669"/>
    <property type="project" value="UniProtKB-SubCell"/>
</dbReference>
<accession>A0AAI8YSQ2</accession>
<dbReference type="SUPFAM" id="SSF161084">
    <property type="entry name" value="MAPEG domain-like"/>
    <property type="match status" value="1"/>
</dbReference>
<dbReference type="InterPro" id="IPR023352">
    <property type="entry name" value="MAPEG-like_dom_sf"/>
</dbReference>
<feature type="transmembrane region" description="Helical" evidence="5">
    <location>
        <begin position="12"/>
        <end position="30"/>
    </location>
</feature>
<gene>
    <name evidence="6" type="ORF">LECACI_7A001285</name>
</gene>
<dbReference type="AlphaFoldDB" id="A0AAI8YSQ2"/>
<proteinExistence type="predicted"/>
<feature type="transmembrane region" description="Helical" evidence="5">
    <location>
        <begin position="135"/>
        <end position="153"/>
    </location>
</feature>
<dbReference type="Pfam" id="PF01124">
    <property type="entry name" value="MAPEG"/>
    <property type="match status" value="1"/>
</dbReference>
<organism evidence="6 7">
    <name type="scientific">Lecanosticta acicola</name>
    <dbReference type="NCBI Taxonomy" id="111012"/>
    <lineage>
        <taxon>Eukaryota</taxon>
        <taxon>Fungi</taxon>
        <taxon>Dikarya</taxon>
        <taxon>Ascomycota</taxon>
        <taxon>Pezizomycotina</taxon>
        <taxon>Dothideomycetes</taxon>
        <taxon>Dothideomycetidae</taxon>
        <taxon>Mycosphaerellales</taxon>
        <taxon>Mycosphaerellaceae</taxon>
        <taxon>Lecanosticta</taxon>
    </lineage>
</organism>
<dbReference type="Gene3D" id="1.20.120.550">
    <property type="entry name" value="Membrane associated eicosanoid/glutathione metabolism-like domain"/>
    <property type="match status" value="1"/>
</dbReference>
<evidence type="ECO:0000256" key="1">
    <source>
        <dbReference type="ARBA" id="ARBA00004370"/>
    </source>
</evidence>
<evidence type="ECO:0000256" key="4">
    <source>
        <dbReference type="ARBA" id="ARBA00023136"/>
    </source>
</evidence>
<dbReference type="PANTHER" id="PTHR35371:SF1">
    <property type="entry name" value="BLR7753 PROTEIN"/>
    <property type="match status" value="1"/>
</dbReference>
<reference evidence="6" key="1">
    <citation type="submission" date="2023-11" db="EMBL/GenBank/DDBJ databases">
        <authorList>
            <person name="Alioto T."/>
            <person name="Alioto T."/>
            <person name="Gomez Garrido J."/>
        </authorList>
    </citation>
    <scope>NUCLEOTIDE SEQUENCE</scope>
</reference>
<keyword evidence="3 5" id="KW-1133">Transmembrane helix</keyword>
<evidence type="ECO:0000256" key="2">
    <source>
        <dbReference type="ARBA" id="ARBA00022692"/>
    </source>
</evidence>
<keyword evidence="4 5" id="KW-0472">Membrane</keyword>
<comment type="subcellular location">
    <subcellularLocation>
        <location evidence="1">Membrane</location>
    </subcellularLocation>
</comment>
<evidence type="ECO:0000313" key="6">
    <source>
        <dbReference type="EMBL" id="CAK3827527.1"/>
    </source>
</evidence>
<protein>
    <submittedName>
        <fullName evidence="6">Uncharacterized protein</fullName>
    </submittedName>
</protein>
<evidence type="ECO:0000256" key="3">
    <source>
        <dbReference type="ARBA" id="ARBA00022989"/>
    </source>
</evidence>
<comment type="caution">
    <text evidence="6">The sequence shown here is derived from an EMBL/GenBank/DDBJ whole genome shotgun (WGS) entry which is preliminary data.</text>
</comment>
<sequence>MAMRIPDFRRENISLYTIPVFWAIIMYPRYYAATTYNKHTQKSLDGRKPREFAQTIQDSAQLDATTKGRLARAEAAVANGFENFGPFAAAVVAGSAAKLDPAFLNSVTIGFLVSRVVYNWVYITGESTWKAKMRGATYMSGMGMLFAIFISAGNRLKQAVL</sequence>
<dbReference type="PANTHER" id="PTHR35371">
    <property type="entry name" value="INNER MEMBRANE PROTEIN"/>
    <property type="match status" value="1"/>
</dbReference>
<dbReference type="InterPro" id="IPR001129">
    <property type="entry name" value="Membr-assoc_MAPEG"/>
</dbReference>
<dbReference type="EMBL" id="CAVMBE010000004">
    <property type="protein sequence ID" value="CAK3827527.1"/>
    <property type="molecule type" value="Genomic_DNA"/>
</dbReference>
<dbReference type="Proteomes" id="UP001296104">
    <property type="component" value="Unassembled WGS sequence"/>
</dbReference>